<organism evidence="2 3">
    <name type="scientific">[Torrubiella] hemipterigena</name>
    <dbReference type="NCBI Taxonomy" id="1531966"/>
    <lineage>
        <taxon>Eukaryota</taxon>
        <taxon>Fungi</taxon>
        <taxon>Dikarya</taxon>
        <taxon>Ascomycota</taxon>
        <taxon>Pezizomycotina</taxon>
        <taxon>Sordariomycetes</taxon>
        <taxon>Hypocreomycetidae</taxon>
        <taxon>Hypocreales</taxon>
        <taxon>Clavicipitaceae</taxon>
        <taxon>Clavicipitaceae incertae sedis</taxon>
        <taxon>'Torrubiella' clade</taxon>
    </lineage>
</organism>
<dbReference type="Proteomes" id="UP000039046">
    <property type="component" value="Unassembled WGS sequence"/>
</dbReference>
<dbReference type="HOGENOM" id="CLU_567637_0_0_1"/>
<evidence type="ECO:0008006" key="4">
    <source>
        <dbReference type="Google" id="ProtNLM"/>
    </source>
</evidence>
<reference evidence="2 3" key="1">
    <citation type="journal article" date="2015" name="Genome Announc.">
        <title>Draft Genome Sequence and Gene Annotation of the Entomopathogenic Fungus Verticillium hemipterigenum.</title>
        <authorList>
            <person name="Horn F."/>
            <person name="Habel A."/>
            <person name="Scharf D.H."/>
            <person name="Dworschak J."/>
            <person name="Brakhage A.A."/>
            <person name="Guthke R."/>
            <person name="Hertweck C."/>
            <person name="Linde J."/>
        </authorList>
    </citation>
    <scope>NUCLEOTIDE SEQUENCE [LARGE SCALE GENOMIC DNA]</scope>
</reference>
<protein>
    <recommendedName>
        <fullName evidence="4">Transcription factor domain-containing protein</fullName>
    </recommendedName>
</protein>
<dbReference type="EMBL" id="CDHN01000004">
    <property type="protein sequence ID" value="CEJ91710.1"/>
    <property type="molecule type" value="Genomic_DNA"/>
</dbReference>
<gene>
    <name evidence="2" type="ORF">VHEMI07403</name>
</gene>
<dbReference type="PANTHER" id="PTHR37540:SF5">
    <property type="entry name" value="TRANSCRIPTION FACTOR DOMAIN-CONTAINING PROTEIN"/>
    <property type="match status" value="1"/>
</dbReference>
<sequence length="481" mass="53561">MEKDNAHLRQPLAFRFIEQSGYRVAGSSHGVIRSHAMREVRNRQKLLRHSNNQTKKKCDNTTKGSGRLSPRNPSQGIPSQICLENHIASVALLPQLSVVEIDNFVSITELLPRLFTKFPTEINIIKRHALSFSPSNLTAIIFPVALQSPGLLASMLYMTYSHLATTRGTYNKEVALALKGLAMVQINQKLKHPSTATCTKVLAAIAYLSTGTWIFGSPFEEIEAHFKAIEYMVEQRGMPSLGVYQFGKTVRKYLLQQHMLLVALHARPPVSSFQFDYVTQQEPLGDTQFHSPLYCSDGDFSECAIHTHFREATSGILLLAGNLIDLVISQQATTSQLVNTLGRMRAELETYSQHRELDTLSPDDSIQECCRLATLLLLNAIEYGVPLRLSDPLLVTRLARCLEKTDYRSNWGGFPGLLLWVSILGAACSRNALDGGVLLVILGRAMSQAAFTASEFGPAIIPIQRFIHFRKSLRREGGNRL</sequence>
<keyword evidence="3" id="KW-1185">Reference proteome</keyword>
<name>A0A0A1TLC0_9HYPO</name>
<proteinExistence type="predicted"/>
<feature type="region of interest" description="Disordered" evidence="1">
    <location>
        <begin position="44"/>
        <end position="75"/>
    </location>
</feature>
<dbReference type="STRING" id="1531966.A0A0A1TLC0"/>
<dbReference type="AlphaFoldDB" id="A0A0A1TLC0"/>
<accession>A0A0A1TLC0</accession>
<evidence type="ECO:0000313" key="2">
    <source>
        <dbReference type="EMBL" id="CEJ91710.1"/>
    </source>
</evidence>
<evidence type="ECO:0000256" key="1">
    <source>
        <dbReference type="SAM" id="MobiDB-lite"/>
    </source>
</evidence>
<dbReference type="OrthoDB" id="4159781at2759"/>
<evidence type="ECO:0000313" key="3">
    <source>
        <dbReference type="Proteomes" id="UP000039046"/>
    </source>
</evidence>
<dbReference type="PANTHER" id="PTHR37540">
    <property type="entry name" value="TRANSCRIPTION FACTOR (ACR-2), PUTATIVE-RELATED-RELATED"/>
    <property type="match status" value="1"/>
</dbReference>